<dbReference type="OrthoDB" id="5570055at2759"/>
<gene>
    <name evidence="1" type="ORF">H4R18_005230</name>
</gene>
<dbReference type="EMBL" id="JANBUL010000301">
    <property type="protein sequence ID" value="KAJ2777282.1"/>
    <property type="molecule type" value="Genomic_DNA"/>
</dbReference>
<keyword evidence="2" id="KW-1185">Reference proteome</keyword>
<dbReference type="InterPro" id="IPR029069">
    <property type="entry name" value="HotDog_dom_sf"/>
</dbReference>
<proteinExistence type="predicted"/>
<accession>A0A9W8H2K3</accession>
<sequence>MGAAASGNGDDDDEFRRLVAETARKKDSVYYYAAGLQASVVGASRAERTATVELTVGPGEICSAGCLDEGLAGTIADYWTSALITAVNGDRSALTTALSVQVLKPVVPSTAIRVVCTATEAGAGEAPHATARFVLASDPTHVLATAAHTKFFKPLPGQRA</sequence>
<dbReference type="Gene3D" id="3.10.129.10">
    <property type="entry name" value="Hotdog Thioesterase"/>
    <property type="match status" value="1"/>
</dbReference>
<evidence type="ECO:0000313" key="1">
    <source>
        <dbReference type="EMBL" id="KAJ2777282.1"/>
    </source>
</evidence>
<evidence type="ECO:0000313" key="2">
    <source>
        <dbReference type="Proteomes" id="UP001140217"/>
    </source>
</evidence>
<dbReference type="SUPFAM" id="SSF54637">
    <property type="entry name" value="Thioesterase/thiol ester dehydrase-isomerase"/>
    <property type="match status" value="1"/>
</dbReference>
<dbReference type="AlphaFoldDB" id="A0A9W8H2K3"/>
<protein>
    <recommendedName>
        <fullName evidence="3">Thioesterase domain-containing protein</fullName>
    </recommendedName>
</protein>
<evidence type="ECO:0008006" key="3">
    <source>
        <dbReference type="Google" id="ProtNLM"/>
    </source>
</evidence>
<dbReference type="Proteomes" id="UP001140217">
    <property type="component" value="Unassembled WGS sequence"/>
</dbReference>
<reference evidence="1" key="1">
    <citation type="submission" date="2022-07" db="EMBL/GenBank/DDBJ databases">
        <title>Phylogenomic reconstructions and comparative analyses of Kickxellomycotina fungi.</title>
        <authorList>
            <person name="Reynolds N.K."/>
            <person name="Stajich J.E."/>
            <person name="Barry K."/>
            <person name="Grigoriev I.V."/>
            <person name="Crous P."/>
            <person name="Smith M.E."/>
        </authorList>
    </citation>
    <scope>NUCLEOTIDE SEQUENCE</scope>
    <source>
        <strain evidence="1">NBRC 105414</strain>
    </source>
</reference>
<comment type="caution">
    <text evidence="1">The sequence shown here is derived from an EMBL/GenBank/DDBJ whole genome shotgun (WGS) entry which is preliminary data.</text>
</comment>
<organism evidence="1 2">
    <name type="scientific">Coemansia javaensis</name>
    <dbReference type="NCBI Taxonomy" id="2761396"/>
    <lineage>
        <taxon>Eukaryota</taxon>
        <taxon>Fungi</taxon>
        <taxon>Fungi incertae sedis</taxon>
        <taxon>Zoopagomycota</taxon>
        <taxon>Kickxellomycotina</taxon>
        <taxon>Kickxellomycetes</taxon>
        <taxon>Kickxellales</taxon>
        <taxon>Kickxellaceae</taxon>
        <taxon>Coemansia</taxon>
    </lineage>
</organism>
<name>A0A9W8H2K3_9FUNG</name>